<dbReference type="GO" id="GO:0005829">
    <property type="term" value="C:cytosol"/>
    <property type="evidence" value="ECO:0007669"/>
    <property type="project" value="TreeGrafter"/>
</dbReference>
<proteinExistence type="predicted"/>
<evidence type="ECO:0008006" key="2">
    <source>
        <dbReference type="Google" id="ProtNLM"/>
    </source>
</evidence>
<reference evidence="1" key="1">
    <citation type="submission" date="2015-12" db="EMBL/GenBank/DDBJ databases">
        <title>De novo transcriptome assembly of four potential Pierce s Disease insect vectors from Arizona vineyards.</title>
        <authorList>
            <person name="Tassone E.E."/>
        </authorList>
    </citation>
    <scope>NUCLEOTIDE SEQUENCE</scope>
</reference>
<evidence type="ECO:0000313" key="1">
    <source>
        <dbReference type="EMBL" id="JAS22120.1"/>
    </source>
</evidence>
<dbReference type="GO" id="GO:0016887">
    <property type="term" value="F:ATP hydrolysis activity"/>
    <property type="evidence" value="ECO:0007669"/>
    <property type="project" value="TreeGrafter"/>
</dbReference>
<name>A0A1B6D903_9HEMI</name>
<dbReference type="AlphaFoldDB" id="A0A1B6D903"/>
<protein>
    <recommendedName>
        <fullName evidence="2">AAA ATPase AAA+ lid domain-containing protein</fullName>
    </recommendedName>
</protein>
<gene>
    <name evidence="1" type="ORF">g.33460</name>
</gene>
<dbReference type="EMBL" id="GEDC01015178">
    <property type="protein sequence ID" value="JAS22120.1"/>
    <property type="molecule type" value="Transcribed_RNA"/>
</dbReference>
<dbReference type="InterPro" id="IPR050168">
    <property type="entry name" value="AAA_ATPase_domain"/>
</dbReference>
<accession>A0A1B6D903</accession>
<organism evidence="1">
    <name type="scientific">Clastoptera arizonana</name>
    <name type="common">Arizona spittle bug</name>
    <dbReference type="NCBI Taxonomy" id="38151"/>
    <lineage>
        <taxon>Eukaryota</taxon>
        <taxon>Metazoa</taxon>
        <taxon>Ecdysozoa</taxon>
        <taxon>Arthropoda</taxon>
        <taxon>Hexapoda</taxon>
        <taxon>Insecta</taxon>
        <taxon>Pterygota</taxon>
        <taxon>Neoptera</taxon>
        <taxon>Paraneoptera</taxon>
        <taxon>Hemiptera</taxon>
        <taxon>Auchenorrhyncha</taxon>
        <taxon>Cercopoidea</taxon>
        <taxon>Clastopteridae</taxon>
        <taxon>Clastoptera</taxon>
    </lineage>
</organism>
<sequence length="120" mass="13531">NHNINLELLNEIASQTAGFLYSDLSELVGLAFREKIKRLKTIEKEACEPTTEFVIDDFTTVIRLKQSAFSESIGAPKIPNVKWEDVGGLADLKEEIMCSIQSSQWNTDIKRSGVYTCLNY</sequence>
<dbReference type="PANTHER" id="PTHR23077">
    <property type="entry name" value="AAA-FAMILY ATPASE"/>
    <property type="match status" value="1"/>
</dbReference>
<dbReference type="GO" id="GO:0005778">
    <property type="term" value="C:peroxisomal membrane"/>
    <property type="evidence" value="ECO:0007669"/>
    <property type="project" value="TreeGrafter"/>
</dbReference>
<dbReference type="PANTHER" id="PTHR23077:SF9">
    <property type="entry name" value="PEROXISOMAL ATPASE PEX6"/>
    <property type="match status" value="1"/>
</dbReference>
<feature type="non-terminal residue" evidence="1">
    <location>
        <position position="1"/>
    </location>
</feature>
<dbReference type="GO" id="GO:0016558">
    <property type="term" value="P:protein import into peroxisome matrix"/>
    <property type="evidence" value="ECO:0007669"/>
    <property type="project" value="TreeGrafter"/>
</dbReference>